<evidence type="ECO:0000256" key="3">
    <source>
        <dbReference type="ARBA" id="ARBA00022827"/>
    </source>
</evidence>
<keyword evidence="5 6" id="KW-0503">Monooxygenase</keyword>
<dbReference type="Proteomes" id="UP000076744">
    <property type="component" value="Unassembled WGS sequence"/>
</dbReference>
<proteinExistence type="predicted"/>
<dbReference type="InterPro" id="IPR020946">
    <property type="entry name" value="Flavin_mOase-like"/>
</dbReference>
<accession>A0A166VTP6</accession>
<dbReference type="GO" id="GO:0050660">
    <property type="term" value="F:flavin adenine dinucleotide binding"/>
    <property type="evidence" value="ECO:0007669"/>
    <property type="project" value="InterPro"/>
</dbReference>
<gene>
    <name evidence="6" type="ORF">ISF_10037</name>
</gene>
<evidence type="ECO:0000313" key="6">
    <source>
        <dbReference type="EMBL" id="OAA34019.1"/>
    </source>
</evidence>
<comment type="caution">
    <text evidence="6">The sequence shown here is derived from an EMBL/GenBank/DDBJ whole genome shotgun (WGS) entry which is preliminary data.</text>
</comment>
<dbReference type="AlphaFoldDB" id="A0A166VTP6"/>
<reference evidence="6 7" key="1">
    <citation type="journal article" date="2016" name="Genome Biol. Evol.">
        <title>Divergent and convergent evolution of fungal pathogenicity.</title>
        <authorList>
            <person name="Shang Y."/>
            <person name="Xiao G."/>
            <person name="Zheng P."/>
            <person name="Cen K."/>
            <person name="Zhan S."/>
            <person name="Wang C."/>
        </authorList>
    </citation>
    <scope>NUCLEOTIDE SEQUENCE [LARGE SCALE GENOMIC DNA]</scope>
    <source>
        <strain evidence="6 7">ARSEF 2679</strain>
    </source>
</reference>
<sequence length="493" mass="55898">MADIDEHHDIVILGAGLSGINTAHILREKLPHRKITILEARPVIGGTWSFFKYPGFRCDSMMTNFGFKWYPWPHENKIAGAAQILEYLENAARHDGILDSIRLSHRVTRCEWRTSDQVWRLTVESNGQQRIHYANFVLSCTGYYSYDKAQDAIIPGIGEFKGTVVHPQWWPEDLDYQGKRVVVIGSGATAITLIPAMADKTAHITMLQRSPSYVAALPSKSPVDAVLRFLLPIAWAGWLLWWKDMLFETLTTVFLLSFPSLGRLILTRKIRKEVPKNVDTEIHFRPRYNPHQQRLCVSPDGDFFKTLHRENTEIVTGVIDTVTPSGIRLQSGKEIPADIIVTATGLFVQLMSGMRPIVDGTSIDLGTCYTWRGCMLESLPNLGYILGYPVQSWTPGAEITAKILARVIASMEVKNVAKVVPKINRYKNMPAEPALTHVNSNYFLTALDRIPKSTGQSPWYGRTHWLNDMWLSWTRHLDEGLIFTGEIKKVRSW</sequence>
<keyword evidence="3" id="KW-0274">FAD</keyword>
<protein>
    <submittedName>
        <fullName evidence="6">Flavin monooxygenase-like protein</fullName>
    </submittedName>
</protein>
<evidence type="ECO:0000256" key="5">
    <source>
        <dbReference type="ARBA" id="ARBA00023033"/>
    </source>
</evidence>
<dbReference type="EMBL" id="AZHB01000174">
    <property type="protein sequence ID" value="OAA34019.1"/>
    <property type="molecule type" value="Genomic_DNA"/>
</dbReference>
<dbReference type="PANTHER" id="PTHR43872">
    <property type="entry name" value="MONOOXYGENASE, PUTATIVE (AFU_ORTHOLOGUE AFUA_8G02570)-RELATED"/>
    <property type="match status" value="1"/>
</dbReference>
<dbReference type="GeneID" id="30026329"/>
<dbReference type="PANTHER" id="PTHR43872:SF1">
    <property type="entry name" value="MONOOXYGENASE, PUTATIVE (AFU_ORTHOLOGUE AFUA_8G02570)-RELATED"/>
    <property type="match status" value="1"/>
</dbReference>
<keyword evidence="2" id="KW-0285">Flavoprotein</keyword>
<dbReference type="SUPFAM" id="SSF51905">
    <property type="entry name" value="FAD/NAD(P)-binding domain"/>
    <property type="match status" value="1"/>
</dbReference>
<dbReference type="Gene3D" id="3.50.50.60">
    <property type="entry name" value="FAD/NAD(P)-binding domain"/>
    <property type="match status" value="1"/>
</dbReference>
<evidence type="ECO:0000256" key="1">
    <source>
        <dbReference type="ARBA" id="ARBA00001974"/>
    </source>
</evidence>
<evidence type="ECO:0000256" key="2">
    <source>
        <dbReference type="ARBA" id="ARBA00022630"/>
    </source>
</evidence>
<keyword evidence="7" id="KW-1185">Reference proteome</keyword>
<comment type="cofactor">
    <cofactor evidence="1">
        <name>FAD</name>
        <dbReference type="ChEBI" id="CHEBI:57692"/>
    </cofactor>
</comment>
<dbReference type="OrthoDB" id="66881at2759"/>
<keyword evidence="4" id="KW-0560">Oxidoreductase</keyword>
<evidence type="ECO:0000256" key="4">
    <source>
        <dbReference type="ARBA" id="ARBA00023002"/>
    </source>
</evidence>
<evidence type="ECO:0000313" key="7">
    <source>
        <dbReference type="Proteomes" id="UP000076744"/>
    </source>
</evidence>
<dbReference type="Pfam" id="PF00743">
    <property type="entry name" value="FMO-like"/>
    <property type="match status" value="1"/>
</dbReference>
<dbReference type="RefSeq" id="XP_018699177.1">
    <property type="nucleotide sequence ID" value="XM_018853634.1"/>
</dbReference>
<dbReference type="InterPro" id="IPR051820">
    <property type="entry name" value="FAD-binding_MO"/>
</dbReference>
<dbReference type="GO" id="GO:0004499">
    <property type="term" value="F:N,N-dimethylaniline monooxygenase activity"/>
    <property type="evidence" value="ECO:0007669"/>
    <property type="project" value="InterPro"/>
</dbReference>
<organism evidence="6 7">
    <name type="scientific">Cordyceps fumosorosea (strain ARSEF 2679)</name>
    <name type="common">Isaria fumosorosea</name>
    <dbReference type="NCBI Taxonomy" id="1081104"/>
    <lineage>
        <taxon>Eukaryota</taxon>
        <taxon>Fungi</taxon>
        <taxon>Dikarya</taxon>
        <taxon>Ascomycota</taxon>
        <taxon>Pezizomycotina</taxon>
        <taxon>Sordariomycetes</taxon>
        <taxon>Hypocreomycetidae</taxon>
        <taxon>Hypocreales</taxon>
        <taxon>Cordycipitaceae</taxon>
        <taxon>Cordyceps</taxon>
    </lineage>
</organism>
<dbReference type="InterPro" id="IPR036188">
    <property type="entry name" value="FAD/NAD-bd_sf"/>
</dbReference>
<name>A0A166VTP6_CORFA</name>
<dbReference type="GO" id="GO:0050661">
    <property type="term" value="F:NADP binding"/>
    <property type="evidence" value="ECO:0007669"/>
    <property type="project" value="InterPro"/>
</dbReference>